<protein>
    <submittedName>
        <fullName evidence="2">Uncharacterized protein</fullName>
    </submittedName>
</protein>
<name>A0ABD2P8G7_9CUCU</name>
<evidence type="ECO:0000313" key="2">
    <source>
        <dbReference type="EMBL" id="KAL3287302.1"/>
    </source>
</evidence>
<comment type="caution">
    <text evidence="2">The sequence shown here is derived from an EMBL/GenBank/DDBJ whole genome shotgun (WGS) entry which is preliminary data.</text>
</comment>
<organism evidence="2 3">
    <name type="scientific">Cryptolaemus montrouzieri</name>
    <dbReference type="NCBI Taxonomy" id="559131"/>
    <lineage>
        <taxon>Eukaryota</taxon>
        <taxon>Metazoa</taxon>
        <taxon>Ecdysozoa</taxon>
        <taxon>Arthropoda</taxon>
        <taxon>Hexapoda</taxon>
        <taxon>Insecta</taxon>
        <taxon>Pterygota</taxon>
        <taxon>Neoptera</taxon>
        <taxon>Endopterygota</taxon>
        <taxon>Coleoptera</taxon>
        <taxon>Polyphaga</taxon>
        <taxon>Cucujiformia</taxon>
        <taxon>Coccinelloidea</taxon>
        <taxon>Coccinellidae</taxon>
        <taxon>Scymninae</taxon>
        <taxon>Scymnini</taxon>
        <taxon>Cryptolaemus</taxon>
    </lineage>
</organism>
<dbReference type="AlphaFoldDB" id="A0ABD2P8G7"/>
<dbReference type="EMBL" id="JABFTP020000185">
    <property type="protein sequence ID" value="KAL3287302.1"/>
    <property type="molecule type" value="Genomic_DNA"/>
</dbReference>
<gene>
    <name evidence="2" type="ORF">HHI36_001777</name>
</gene>
<reference evidence="2 3" key="1">
    <citation type="journal article" date="2021" name="BMC Biol.">
        <title>Horizontally acquired antibacterial genes associated with adaptive radiation of ladybird beetles.</title>
        <authorList>
            <person name="Li H.S."/>
            <person name="Tang X.F."/>
            <person name="Huang Y.H."/>
            <person name="Xu Z.Y."/>
            <person name="Chen M.L."/>
            <person name="Du X.Y."/>
            <person name="Qiu B.Y."/>
            <person name="Chen P.T."/>
            <person name="Zhang W."/>
            <person name="Slipinski A."/>
            <person name="Escalona H.E."/>
            <person name="Waterhouse R.M."/>
            <person name="Zwick A."/>
            <person name="Pang H."/>
        </authorList>
    </citation>
    <scope>NUCLEOTIDE SEQUENCE [LARGE SCALE GENOMIC DNA]</scope>
    <source>
        <strain evidence="2">SYSU2018</strain>
    </source>
</reference>
<feature type="region of interest" description="Disordered" evidence="1">
    <location>
        <begin position="28"/>
        <end position="48"/>
    </location>
</feature>
<evidence type="ECO:0000313" key="3">
    <source>
        <dbReference type="Proteomes" id="UP001516400"/>
    </source>
</evidence>
<sequence length="161" mass="18699">MKPGEVLEPTLELKVKMSQTLTRSSCRIEADPDYVPTHSEDNSDSSYECYPTRRQEGATEQTNDELISYSAVHTIVDELTNSVVVEEKKKSFKKVSKKVNVVECDGNIISAISNVMVYDPLSEYRRQVLNEEYWGLSYEDKNIRYKVPMKMPEMKEHIRYF</sequence>
<dbReference type="Proteomes" id="UP001516400">
    <property type="component" value="Unassembled WGS sequence"/>
</dbReference>
<proteinExistence type="predicted"/>
<keyword evidence="3" id="KW-1185">Reference proteome</keyword>
<accession>A0ABD2P8G7</accession>
<evidence type="ECO:0000256" key="1">
    <source>
        <dbReference type="SAM" id="MobiDB-lite"/>
    </source>
</evidence>